<protein>
    <submittedName>
        <fullName evidence="1">Uncharacterized protein</fullName>
    </submittedName>
</protein>
<evidence type="ECO:0000313" key="1">
    <source>
        <dbReference type="EMBL" id="QQP57974.1"/>
    </source>
</evidence>
<proteinExistence type="predicted"/>
<keyword evidence="2" id="KW-1185">Reference proteome</keyword>
<dbReference type="EMBL" id="CP045891">
    <property type="protein sequence ID" value="QQP57974.1"/>
    <property type="molecule type" value="Genomic_DNA"/>
</dbReference>
<gene>
    <name evidence="1" type="ORF">FKW44_003145</name>
</gene>
<accession>A0A7T8KL64</accession>
<evidence type="ECO:0000313" key="2">
    <source>
        <dbReference type="Proteomes" id="UP000595437"/>
    </source>
</evidence>
<organism evidence="1 2">
    <name type="scientific">Caligus rogercresseyi</name>
    <name type="common">Sea louse</name>
    <dbReference type="NCBI Taxonomy" id="217165"/>
    <lineage>
        <taxon>Eukaryota</taxon>
        <taxon>Metazoa</taxon>
        <taxon>Ecdysozoa</taxon>
        <taxon>Arthropoda</taxon>
        <taxon>Crustacea</taxon>
        <taxon>Multicrustacea</taxon>
        <taxon>Hexanauplia</taxon>
        <taxon>Copepoda</taxon>
        <taxon>Siphonostomatoida</taxon>
        <taxon>Caligidae</taxon>
        <taxon>Caligus</taxon>
    </lineage>
</organism>
<dbReference type="AlphaFoldDB" id="A0A7T8KL64"/>
<reference evidence="2" key="1">
    <citation type="submission" date="2021-01" db="EMBL/GenBank/DDBJ databases">
        <title>Caligus Genome Assembly.</title>
        <authorList>
            <person name="Gallardo-Escarate C."/>
        </authorList>
    </citation>
    <scope>NUCLEOTIDE SEQUENCE [LARGE SCALE GENOMIC DNA]</scope>
</reference>
<dbReference type="Proteomes" id="UP000595437">
    <property type="component" value="Chromosome 2"/>
</dbReference>
<name>A0A7T8KL64_CALRO</name>
<sequence>MGGGGAHSWTFIKNRAHVIRWVVGPTSGFRTLLLNDDVTNPLQRRELQSYENRNSQASSM</sequence>